<evidence type="ECO:0000313" key="1">
    <source>
        <dbReference type="EMBL" id="MFC4403402.1"/>
    </source>
</evidence>
<dbReference type="InterPro" id="IPR003718">
    <property type="entry name" value="OsmC/Ohr_fam"/>
</dbReference>
<reference evidence="2" key="1">
    <citation type="journal article" date="2019" name="Int. J. Syst. Evol. Microbiol.">
        <title>The Global Catalogue of Microorganisms (GCM) 10K type strain sequencing project: providing services to taxonomists for standard genome sequencing and annotation.</title>
        <authorList>
            <consortium name="The Broad Institute Genomics Platform"/>
            <consortium name="The Broad Institute Genome Sequencing Center for Infectious Disease"/>
            <person name="Wu L."/>
            <person name="Ma J."/>
        </authorList>
    </citation>
    <scope>NUCLEOTIDE SEQUENCE [LARGE SCALE GENOMIC DNA]</scope>
    <source>
        <strain evidence="2">CCUG 37865</strain>
    </source>
</reference>
<dbReference type="SUPFAM" id="SSF82784">
    <property type="entry name" value="OsmC-like"/>
    <property type="match status" value="1"/>
</dbReference>
<dbReference type="EMBL" id="JBHSDT010000004">
    <property type="protein sequence ID" value="MFC4403402.1"/>
    <property type="molecule type" value="Genomic_DNA"/>
</dbReference>
<protein>
    <submittedName>
        <fullName evidence="1">OsmC family protein</fullName>
        <ecNumber evidence="1">1.11.1.-</ecNumber>
    </submittedName>
</protein>
<dbReference type="PANTHER" id="PTHR34352">
    <property type="entry name" value="PROTEIN YHFA"/>
    <property type="match status" value="1"/>
</dbReference>
<evidence type="ECO:0000313" key="2">
    <source>
        <dbReference type="Proteomes" id="UP001595882"/>
    </source>
</evidence>
<dbReference type="GO" id="GO:0004601">
    <property type="term" value="F:peroxidase activity"/>
    <property type="evidence" value="ECO:0007669"/>
    <property type="project" value="UniProtKB-KW"/>
</dbReference>
<accession>A0ABV8WUX8</accession>
<sequence>MKTMIKWSNQNMQITNQSADQIIGVSVREENGYTPVELLTSSLGLCIFITISRLFERDGITIKENEFTVSVEAFKALRGPSRIEELLVEVSFPAYLEEAYRNKLIHSAEKACTIGNTIKNGAKIMIRDGVIQSE</sequence>
<dbReference type="Proteomes" id="UP001595882">
    <property type="component" value="Unassembled WGS sequence"/>
</dbReference>
<name>A0ABV8WUX8_9BACI</name>
<keyword evidence="1" id="KW-0560">Oxidoreductase</keyword>
<dbReference type="EC" id="1.11.1.-" evidence="1"/>
<dbReference type="PANTHER" id="PTHR34352:SF1">
    <property type="entry name" value="PROTEIN YHFA"/>
    <property type="match status" value="1"/>
</dbReference>
<keyword evidence="2" id="KW-1185">Reference proteome</keyword>
<dbReference type="Gene3D" id="3.30.300.20">
    <property type="match status" value="1"/>
</dbReference>
<proteinExistence type="predicted"/>
<dbReference type="RefSeq" id="WP_390251895.1">
    <property type="nucleotide sequence ID" value="NZ_JBHSDT010000004.1"/>
</dbReference>
<dbReference type="InterPro" id="IPR015946">
    <property type="entry name" value="KH_dom-like_a/b"/>
</dbReference>
<gene>
    <name evidence="1" type="ORF">ACFOY7_09950</name>
</gene>
<dbReference type="InterPro" id="IPR036102">
    <property type="entry name" value="OsmC/Ohrsf"/>
</dbReference>
<organism evidence="1 2">
    <name type="scientific">Gracilibacillus xinjiangensis</name>
    <dbReference type="NCBI Taxonomy" id="1193282"/>
    <lineage>
        <taxon>Bacteria</taxon>
        <taxon>Bacillati</taxon>
        <taxon>Bacillota</taxon>
        <taxon>Bacilli</taxon>
        <taxon>Bacillales</taxon>
        <taxon>Bacillaceae</taxon>
        <taxon>Gracilibacillus</taxon>
    </lineage>
</organism>
<comment type="caution">
    <text evidence="1">The sequence shown here is derived from an EMBL/GenBank/DDBJ whole genome shotgun (WGS) entry which is preliminary data.</text>
</comment>
<keyword evidence="1" id="KW-0575">Peroxidase</keyword>
<dbReference type="Pfam" id="PF02566">
    <property type="entry name" value="OsmC"/>
    <property type="match status" value="1"/>
</dbReference>